<keyword evidence="1" id="KW-0378">Hydrolase</keyword>
<organism evidence="1 2">
    <name type="scientific">Hassallia byssoidea VB512170</name>
    <dbReference type="NCBI Taxonomy" id="1304833"/>
    <lineage>
        <taxon>Bacteria</taxon>
        <taxon>Bacillati</taxon>
        <taxon>Cyanobacteriota</taxon>
        <taxon>Cyanophyceae</taxon>
        <taxon>Nostocales</taxon>
        <taxon>Tolypothrichaceae</taxon>
        <taxon>Hassallia</taxon>
    </lineage>
</organism>
<accession>A0A846H4F4</accession>
<keyword evidence="1" id="KW-0255">Endonuclease</keyword>
<dbReference type="GO" id="GO:0004519">
    <property type="term" value="F:endonuclease activity"/>
    <property type="evidence" value="ECO:0007669"/>
    <property type="project" value="UniProtKB-KW"/>
</dbReference>
<reference evidence="1 2" key="1">
    <citation type="journal article" date="2015" name="Genome Announc.">
        <title>Draft Genome Sequence of Cyanobacterium Hassallia byssoidea Strain VB512170, Isolated from Monuments in India.</title>
        <authorList>
            <person name="Singh D."/>
            <person name="Chandrababunaidu M.M."/>
            <person name="Panda A."/>
            <person name="Sen D."/>
            <person name="Bhattacharyya S."/>
            <person name="Adhikary S.P."/>
            <person name="Tripathy S."/>
        </authorList>
    </citation>
    <scope>NUCLEOTIDE SEQUENCE [LARGE SCALE GENOMIC DNA]</scope>
    <source>
        <strain evidence="1 2">VB512170</strain>
    </source>
</reference>
<gene>
    <name evidence="1" type="ORF">PI95_006670</name>
</gene>
<name>A0A846H4F4_9CYAN</name>
<comment type="caution">
    <text evidence="1">The sequence shown here is derived from an EMBL/GenBank/DDBJ whole genome shotgun (WGS) entry which is preliminary data.</text>
</comment>
<keyword evidence="2" id="KW-1185">Reference proteome</keyword>
<keyword evidence="1" id="KW-0540">Nuclease</keyword>
<evidence type="ECO:0000313" key="1">
    <source>
        <dbReference type="EMBL" id="NEU72262.1"/>
    </source>
</evidence>
<proteinExistence type="predicted"/>
<dbReference type="EMBL" id="JTCM02000009">
    <property type="protein sequence ID" value="NEU72262.1"/>
    <property type="molecule type" value="Genomic_DNA"/>
</dbReference>
<protein>
    <submittedName>
        <fullName evidence="1">Restriction endonuclease subunit R</fullName>
    </submittedName>
</protein>
<dbReference type="Proteomes" id="UP000031549">
    <property type="component" value="Unassembled WGS sequence"/>
</dbReference>
<dbReference type="AlphaFoldDB" id="A0A846H4F4"/>
<sequence>MVQVIQAQTVNIIDLKEKFGLQLAESDDFFTEWFDNLPEITESEKQALDRVKANYLSLVERRPILEELVKLVVLAPLLDLAGFYRLPFDIETEESIQIALEDEEEIIRGRIDVLVLKQQLWLLTIESKRAGFSLIMGIPQVLAYMLANPNPEKPAFGLVMNGSNFIFIKLTKQDVPKYAFSDELTLLKRENELYKVLSILKNLGQILI</sequence>
<dbReference type="RefSeq" id="WP_039737759.1">
    <property type="nucleotide sequence ID" value="NZ_JTCM02000009.1"/>
</dbReference>
<evidence type="ECO:0000313" key="2">
    <source>
        <dbReference type="Proteomes" id="UP000031549"/>
    </source>
</evidence>